<comment type="caution">
    <text evidence="1">The sequence shown here is derived from an EMBL/GenBank/DDBJ whole genome shotgun (WGS) entry which is preliminary data.</text>
</comment>
<proteinExistence type="predicted"/>
<feature type="non-terminal residue" evidence="1">
    <location>
        <position position="44"/>
    </location>
</feature>
<dbReference type="AlphaFoldDB" id="A0A9N9JLA2"/>
<feature type="non-terminal residue" evidence="1">
    <location>
        <position position="1"/>
    </location>
</feature>
<accession>A0A9N9JLA2</accession>
<keyword evidence="2" id="KW-1185">Reference proteome</keyword>
<protein>
    <submittedName>
        <fullName evidence="1">19895_t:CDS:1</fullName>
    </submittedName>
</protein>
<sequence>NIMDLEKYINYMEEKDIHDVLNNQEILNLATNPKSAENESNKDD</sequence>
<organism evidence="1 2">
    <name type="scientific">Racocetra fulgida</name>
    <dbReference type="NCBI Taxonomy" id="60492"/>
    <lineage>
        <taxon>Eukaryota</taxon>
        <taxon>Fungi</taxon>
        <taxon>Fungi incertae sedis</taxon>
        <taxon>Mucoromycota</taxon>
        <taxon>Glomeromycotina</taxon>
        <taxon>Glomeromycetes</taxon>
        <taxon>Diversisporales</taxon>
        <taxon>Gigasporaceae</taxon>
        <taxon>Racocetra</taxon>
    </lineage>
</organism>
<dbReference type="Proteomes" id="UP000789396">
    <property type="component" value="Unassembled WGS sequence"/>
</dbReference>
<dbReference type="OrthoDB" id="2412924at2759"/>
<evidence type="ECO:0000313" key="1">
    <source>
        <dbReference type="EMBL" id="CAG8784781.1"/>
    </source>
</evidence>
<dbReference type="EMBL" id="CAJVPZ010055659">
    <property type="protein sequence ID" value="CAG8784781.1"/>
    <property type="molecule type" value="Genomic_DNA"/>
</dbReference>
<gene>
    <name evidence="1" type="ORF">RFULGI_LOCUS16138</name>
</gene>
<name>A0A9N9JLA2_9GLOM</name>
<evidence type="ECO:0000313" key="2">
    <source>
        <dbReference type="Proteomes" id="UP000789396"/>
    </source>
</evidence>
<reference evidence="1" key="1">
    <citation type="submission" date="2021-06" db="EMBL/GenBank/DDBJ databases">
        <authorList>
            <person name="Kallberg Y."/>
            <person name="Tangrot J."/>
            <person name="Rosling A."/>
        </authorList>
    </citation>
    <scope>NUCLEOTIDE SEQUENCE</scope>
    <source>
        <strain evidence="1">IN212</strain>
    </source>
</reference>